<name>A0A5B7GFB7_PORTR</name>
<protein>
    <submittedName>
        <fullName evidence="1">Uncharacterized protein</fullName>
    </submittedName>
</protein>
<proteinExistence type="predicted"/>
<organism evidence="1 2">
    <name type="scientific">Portunus trituberculatus</name>
    <name type="common">Swimming crab</name>
    <name type="synonym">Neptunus trituberculatus</name>
    <dbReference type="NCBI Taxonomy" id="210409"/>
    <lineage>
        <taxon>Eukaryota</taxon>
        <taxon>Metazoa</taxon>
        <taxon>Ecdysozoa</taxon>
        <taxon>Arthropoda</taxon>
        <taxon>Crustacea</taxon>
        <taxon>Multicrustacea</taxon>
        <taxon>Malacostraca</taxon>
        <taxon>Eumalacostraca</taxon>
        <taxon>Eucarida</taxon>
        <taxon>Decapoda</taxon>
        <taxon>Pleocyemata</taxon>
        <taxon>Brachyura</taxon>
        <taxon>Eubrachyura</taxon>
        <taxon>Portunoidea</taxon>
        <taxon>Portunidae</taxon>
        <taxon>Portuninae</taxon>
        <taxon>Portunus</taxon>
    </lineage>
</organism>
<dbReference type="EMBL" id="VSRR010013823">
    <property type="protein sequence ID" value="MPC56276.1"/>
    <property type="molecule type" value="Genomic_DNA"/>
</dbReference>
<sequence>MCIVEAKLRAEIHVNFKEEGYNTWRRDRKDKGGGVLTMVRDNMERTKWKYWE</sequence>
<evidence type="ECO:0000313" key="2">
    <source>
        <dbReference type="Proteomes" id="UP000324222"/>
    </source>
</evidence>
<keyword evidence="2" id="KW-1185">Reference proteome</keyword>
<dbReference type="AlphaFoldDB" id="A0A5B7GFB7"/>
<dbReference type="Proteomes" id="UP000324222">
    <property type="component" value="Unassembled WGS sequence"/>
</dbReference>
<gene>
    <name evidence="1" type="ORF">E2C01_050229</name>
</gene>
<reference evidence="1 2" key="1">
    <citation type="submission" date="2019-05" db="EMBL/GenBank/DDBJ databases">
        <title>Another draft genome of Portunus trituberculatus and its Hox gene families provides insights of decapod evolution.</title>
        <authorList>
            <person name="Jeong J.-H."/>
            <person name="Song I."/>
            <person name="Kim S."/>
            <person name="Choi T."/>
            <person name="Kim D."/>
            <person name="Ryu S."/>
            <person name="Kim W."/>
        </authorList>
    </citation>
    <scope>NUCLEOTIDE SEQUENCE [LARGE SCALE GENOMIC DNA]</scope>
    <source>
        <tissue evidence="1">Muscle</tissue>
    </source>
</reference>
<accession>A0A5B7GFB7</accession>
<comment type="caution">
    <text evidence="1">The sequence shown here is derived from an EMBL/GenBank/DDBJ whole genome shotgun (WGS) entry which is preliminary data.</text>
</comment>
<evidence type="ECO:0000313" key="1">
    <source>
        <dbReference type="EMBL" id="MPC56276.1"/>
    </source>
</evidence>